<accession>A0A839E144</accession>
<evidence type="ECO:0000313" key="2">
    <source>
        <dbReference type="EMBL" id="MBA8827912.1"/>
    </source>
</evidence>
<evidence type="ECO:0000256" key="1">
    <source>
        <dbReference type="SAM" id="MobiDB-lite"/>
    </source>
</evidence>
<protein>
    <submittedName>
        <fullName evidence="2">Uncharacterized protein</fullName>
    </submittedName>
</protein>
<proteinExistence type="predicted"/>
<gene>
    <name evidence="2" type="ORF">FHX42_005319</name>
</gene>
<evidence type="ECO:0000313" key="3">
    <source>
        <dbReference type="Proteomes" id="UP000569329"/>
    </source>
</evidence>
<dbReference type="EMBL" id="JACGWZ010000014">
    <property type="protein sequence ID" value="MBA8827912.1"/>
    <property type="molecule type" value="Genomic_DNA"/>
</dbReference>
<name>A0A839E144_9PSEU</name>
<dbReference type="RefSeq" id="WP_182547062.1">
    <property type="nucleotide sequence ID" value="NZ_JACGWZ010000014.1"/>
</dbReference>
<reference evidence="2 3" key="1">
    <citation type="submission" date="2020-07" db="EMBL/GenBank/DDBJ databases">
        <title>Sequencing the genomes of 1000 actinobacteria strains.</title>
        <authorList>
            <person name="Klenk H.-P."/>
        </authorList>
    </citation>
    <scope>NUCLEOTIDE SEQUENCE [LARGE SCALE GENOMIC DNA]</scope>
    <source>
        <strain evidence="2 3">DSM 45975</strain>
    </source>
</reference>
<dbReference type="AlphaFoldDB" id="A0A839E144"/>
<sequence length="82" mass="8350">MAKYGASGSLHPERAARRAQARAQRPRGAPGGSAGGTAEVVTASWRIAENEAGDLVAVHTSGVVRVIAPAPDSDERESGKDG</sequence>
<comment type="caution">
    <text evidence="2">The sequence shown here is derived from an EMBL/GenBank/DDBJ whole genome shotgun (WGS) entry which is preliminary data.</text>
</comment>
<feature type="region of interest" description="Disordered" evidence="1">
    <location>
        <begin position="1"/>
        <end position="37"/>
    </location>
</feature>
<organism evidence="2 3">
    <name type="scientific">Halosaccharopolyspora lacisalsi</name>
    <dbReference type="NCBI Taxonomy" id="1000566"/>
    <lineage>
        <taxon>Bacteria</taxon>
        <taxon>Bacillati</taxon>
        <taxon>Actinomycetota</taxon>
        <taxon>Actinomycetes</taxon>
        <taxon>Pseudonocardiales</taxon>
        <taxon>Pseudonocardiaceae</taxon>
        <taxon>Halosaccharopolyspora</taxon>
    </lineage>
</organism>
<dbReference type="Proteomes" id="UP000569329">
    <property type="component" value="Unassembled WGS sequence"/>
</dbReference>
<keyword evidence="3" id="KW-1185">Reference proteome</keyword>